<dbReference type="STRING" id="68170.GCA_000974445_07962"/>
<evidence type="ECO:0000313" key="2">
    <source>
        <dbReference type="Proteomes" id="UP000033393"/>
    </source>
</evidence>
<dbReference type="AlphaFoldDB" id="A0A0F0HEA6"/>
<protein>
    <submittedName>
        <fullName evidence="1">Uncharacterized protein</fullName>
    </submittedName>
</protein>
<comment type="caution">
    <text evidence="1">The sequence shown here is derived from an EMBL/GenBank/DDBJ whole genome shotgun (WGS) entry which is preliminary data.</text>
</comment>
<proteinExistence type="predicted"/>
<reference evidence="1 2" key="1">
    <citation type="submission" date="2015-02" db="EMBL/GenBank/DDBJ databases">
        <authorList>
            <person name="Ju K.-S."/>
            <person name="Doroghazi J.R."/>
            <person name="Metcalf W."/>
        </authorList>
    </citation>
    <scope>NUCLEOTIDE SEQUENCE [LARGE SCALE GENOMIC DNA]</scope>
    <source>
        <strain evidence="1 2">NRRL B-16140</strain>
    </source>
</reference>
<organism evidence="1 2">
    <name type="scientific">Lentzea aerocolonigenes</name>
    <name type="common">Lechevalieria aerocolonigenes</name>
    <name type="synonym">Saccharothrix aerocolonigenes</name>
    <dbReference type="NCBI Taxonomy" id="68170"/>
    <lineage>
        <taxon>Bacteria</taxon>
        <taxon>Bacillati</taxon>
        <taxon>Actinomycetota</taxon>
        <taxon>Actinomycetes</taxon>
        <taxon>Pseudonocardiales</taxon>
        <taxon>Pseudonocardiaceae</taxon>
        <taxon>Lentzea</taxon>
    </lineage>
</organism>
<keyword evidence="2" id="KW-1185">Reference proteome</keyword>
<gene>
    <name evidence="1" type="ORF">UK23_00540</name>
</gene>
<dbReference type="RefSeq" id="WP_045309318.1">
    <property type="nucleotide sequence ID" value="NZ_JYJG01000003.1"/>
</dbReference>
<dbReference type="PATRIC" id="fig|68170.10.peg.109"/>
<sequence length="66" mass="7650">MEFRWRYQDAQGRDVAGPDVMFADQTEAEEWFSAEWRDLLDVGVEQVTLLRSESEVYGPMSLHPAT</sequence>
<name>A0A0F0HEA6_LENAE</name>
<dbReference type="EMBL" id="JYJG01000003">
    <property type="protein sequence ID" value="KJK53201.1"/>
    <property type="molecule type" value="Genomic_DNA"/>
</dbReference>
<accession>A0A0F0HEA6</accession>
<dbReference type="OrthoDB" id="3214648at2"/>
<evidence type="ECO:0000313" key="1">
    <source>
        <dbReference type="EMBL" id="KJK53201.1"/>
    </source>
</evidence>
<dbReference type="Proteomes" id="UP000033393">
    <property type="component" value="Unassembled WGS sequence"/>
</dbReference>
<dbReference type="eggNOG" id="ENOG50339NW">
    <property type="taxonomic scope" value="Bacteria"/>
</dbReference>